<evidence type="ECO:0000313" key="2">
    <source>
        <dbReference type="Proteomes" id="UP000235672"/>
    </source>
</evidence>
<organism evidence="1 2">
    <name type="scientific">Hyaloscypha hepaticicola</name>
    <dbReference type="NCBI Taxonomy" id="2082293"/>
    <lineage>
        <taxon>Eukaryota</taxon>
        <taxon>Fungi</taxon>
        <taxon>Dikarya</taxon>
        <taxon>Ascomycota</taxon>
        <taxon>Pezizomycotina</taxon>
        <taxon>Leotiomycetes</taxon>
        <taxon>Helotiales</taxon>
        <taxon>Hyaloscyphaceae</taxon>
        <taxon>Hyaloscypha</taxon>
    </lineage>
</organism>
<proteinExistence type="predicted"/>
<accession>A0A2J6QE93</accession>
<keyword evidence="2" id="KW-1185">Reference proteome</keyword>
<protein>
    <submittedName>
        <fullName evidence="1">Uncharacterized protein</fullName>
    </submittedName>
</protein>
<reference evidence="1 2" key="1">
    <citation type="submission" date="2016-05" db="EMBL/GenBank/DDBJ databases">
        <title>A degradative enzymes factory behind the ericoid mycorrhizal symbiosis.</title>
        <authorList>
            <consortium name="DOE Joint Genome Institute"/>
            <person name="Martino E."/>
            <person name="Morin E."/>
            <person name="Grelet G."/>
            <person name="Kuo A."/>
            <person name="Kohler A."/>
            <person name="Daghino S."/>
            <person name="Barry K."/>
            <person name="Choi C."/>
            <person name="Cichocki N."/>
            <person name="Clum A."/>
            <person name="Copeland A."/>
            <person name="Hainaut M."/>
            <person name="Haridas S."/>
            <person name="Labutti K."/>
            <person name="Lindquist E."/>
            <person name="Lipzen A."/>
            <person name="Khouja H.-R."/>
            <person name="Murat C."/>
            <person name="Ohm R."/>
            <person name="Olson A."/>
            <person name="Spatafora J."/>
            <person name="Veneault-Fourrey C."/>
            <person name="Henrissat B."/>
            <person name="Grigoriev I."/>
            <person name="Martin F."/>
            <person name="Perotto S."/>
        </authorList>
    </citation>
    <scope>NUCLEOTIDE SEQUENCE [LARGE SCALE GENOMIC DNA]</scope>
    <source>
        <strain evidence="1 2">UAMH 7357</strain>
    </source>
</reference>
<dbReference type="OrthoDB" id="5100024at2759"/>
<evidence type="ECO:0000313" key="1">
    <source>
        <dbReference type="EMBL" id="PMD24584.1"/>
    </source>
</evidence>
<dbReference type="EMBL" id="KZ613472">
    <property type="protein sequence ID" value="PMD24584.1"/>
    <property type="molecule type" value="Genomic_DNA"/>
</dbReference>
<dbReference type="Proteomes" id="UP000235672">
    <property type="component" value="Unassembled WGS sequence"/>
</dbReference>
<gene>
    <name evidence="1" type="ORF">NA56DRAFT_491514</name>
</gene>
<sequence length="101" mass="11016">MANDSGDIYGWAPRAHSIPLIGWNDTTSNASFSGASDLIENQTDLRSVMGIFSHQPSGRKSKGKRYVYVWHCCGACGSDTIPIMVQLCPGCGEKRCPYCKI</sequence>
<dbReference type="AlphaFoldDB" id="A0A2J6QE93"/>
<name>A0A2J6QE93_9HELO</name>